<dbReference type="Proteomes" id="UP000314294">
    <property type="component" value="Unassembled WGS sequence"/>
</dbReference>
<sequence>MGPGHAGAGRTRGVGIVKGRHRERARVAWLRLHHGRILLPVESRLSRGHSSLQWTRETHVVGGGSSSIVHGSNEETYQPLAVEQRRAAARRDSPLAEAEHMVDLLGQLGGVLVLRHEPQAALFVHFVCTPSGILESKTSNSA</sequence>
<evidence type="ECO:0000313" key="1">
    <source>
        <dbReference type="EMBL" id="TNN55198.1"/>
    </source>
</evidence>
<reference evidence="1 2" key="1">
    <citation type="submission" date="2019-03" db="EMBL/GenBank/DDBJ databases">
        <title>First draft genome of Liparis tanakae, snailfish: a comprehensive survey of snailfish specific genes.</title>
        <authorList>
            <person name="Kim W."/>
            <person name="Song I."/>
            <person name="Jeong J.-H."/>
            <person name="Kim D."/>
            <person name="Kim S."/>
            <person name="Ryu S."/>
            <person name="Song J.Y."/>
            <person name="Lee S.K."/>
        </authorList>
    </citation>
    <scope>NUCLEOTIDE SEQUENCE [LARGE SCALE GENOMIC DNA]</scope>
    <source>
        <tissue evidence="1">Muscle</tissue>
    </source>
</reference>
<dbReference type="EMBL" id="SRLO01000462">
    <property type="protein sequence ID" value="TNN55198.1"/>
    <property type="molecule type" value="Genomic_DNA"/>
</dbReference>
<protein>
    <submittedName>
        <fullName evidence="1">Uncharacterized protein</fullName>
    </submittedName>
</protein>
<evidence type="ECO:0000313" key="2">
    <source>
        <dbReference type="Proteomes" id="UP000314294"/>
    </source>
</evidence>
<accession>A0A4Z2GNH7</accession>
<organism evidence="1 2">
    <name type="scientific">Liparis tanakae</name>
    <name type="common">Tanaka's snailfish</name>
    <dbReference type="NCBI Taxonomy" id="230148"/>
    <lineage>
        <taxon>Eukaryota</taxon>
        <taxon>Metazoa</taxon>
        <taxon>Chordata</taxon>
        <taxon>Craniata</taxon>
        <taxon>Vertebrata</taxon>
        <taxon>Euteleostomi</taxon>
        <taxon>Actinopterygii</taxon>
        <taxon>Neopterygii</taxon>
        <taxon>Teleostei</taxon>
        <taxon>Neoteleostei</taxon>
        <taxon>Acanthomorphata</taxon>
        <taxon>Eupercaria</taxon>
        <taxon>Perciformes</taxon>
        <taxon>Cottioidei</taxon>
        <taxon>Cottales</taxon>
        <taxon>Liparidae</taxon>
        <taxon>Liparis</taxon>
    </lineage>
</organism>
<keyword evidence="2" id="KW-1185">Reference proteome</keyword>
<name>A0A4Z2GNH7_9TELE</name>
<dbReference type="AlphaFoldDB" id="A0A4Z2GNH7"/>
<proteinExistence type="predicted"/>
<gene>
    <name evidence="1" type="ORF">EYF80_034551</name>
</gene>
<comment type="caution">
    <text evidence="1">The sequence shown here is derived from an EMBL/GenBank/DDBJ whole genome shotgun (WGS) entry which is preliminary data.</text>
</comment>